<evidence type="ECO:0000313" key="3">
    <source>
        <dbReference type="EMBL" id="VEU39684.1"/>
    </source>
</evidence>
<dbReference type="EMBL" id="CAACVS010000230">
    <property type="protein sequence ID" value="VEU39684.1"/>
    <property type="molecule type" value="Genomic_DNA"/>
</dbReference>
<gene>
    <name evidence="3" type="ORF">PSNMU_V1.4_AUG-EV-PASAV3_0065400</name>
</gene>
<dbReference type="PANTHER" id="PTHR34123:SF3">
    <property type="entry name" value="SNOAL-LIKE DOMAIN-CONTAINING PROTEIN"/>
    <property type="match status" value="1"/>
</dbReference>
<dbReference type="Proteomes" id="UP000291116">
    <property type="component" value="Unassembled WGS sequence"/>
</dbReference>
<feature type="region of interest" description="Disordered" evidence="1">
    <location>
        <begin position="161"/>
        <end position="180"/>
    </location>
</feature>
<accession>A0A448ZCH6</accession>
<keyword evidence="4" id="KW-1185">Reference proteome</keyword>
<reference evidence="3 4" key="1">
    <citation type="submission" date="2019-01" db="EMBL/GenBank/DDBJ databases">
        <authorList>
            <person name="Ferrante I. M."/>
        </authorList>
    </citation>
    <scope>NUCLEOTIDE SEQUENCE [LARGE SCALE GENOMIC DNA]</scope>
    <source>
        <strain evidence="3 4">B856</strain>
    </source>
</reference>
<keyword evidence="2" id="KW-0732">Signal</keyword>
<evidence type="ECO:0000256" key="1">
    <source>
        <dbReference type="SAM" id="MobiDB-lite"/>
    </source>
</evidence>
<evidence type="ECO:0008006" key="5">
    <source>
        <dbReference type="Google" id="ProtNLM"/>
    </source>
</evidence>
<dbReference type="OrthoDB" id="348976at2759"/>
<dbReference type="AlphaFoldDB" id="A0A448ZCH6"/>
<evidence type="ECO:0000256" key="2">
    <source>
        <dbReference type="SAM" id="SignalP"/>
    </source>
</evidence>
<feature type="chain" id="PRO_5019129434" description="Plastid lipid-associated protein/fibrillin conserved domain-containing protein" evidence="2">
    <location>
        <begin position="23"/>
        <end position="555"/>
    </location>
</feature>
<proteinExistence type="predicted"/>
<dbReference type="PANTHER" id="PTHR34123">
    <property type="entry name" value="OS04G0578200 PROTEIN"/>
    <property type="match status" value="1"/>
</dbReference>
<sequence length="555" mass="59574">MLRAIPSLRLVLMLLLANRSTCLIPGPWCYVGLTSSAPHGCGFRCDDALPNPKPHVAKNERDRFAPKTITANKIGIISSSDFCDDVDTTAAATTTIIRGGDDAFTTCRRHWLRTTAISMVSVCSSGLVDAPFLPKESFNVASAVDELPSVLRDYTKLAPLGPAGTNNPKATSTTTTTKTIGLDPDEMARRLSHDLLVGATNKGGYFVSGDLSPDLFRDDCVFEDPTNRVNSLSQYQKALAILFDPNRSVVELLGDGLVVSTTDKEPTTISGRLRSRGYLSEFFPWNPYITAYETTVRYTLDPATGLVARQDQTWTKGASEALRQTFTPSFNDPPPRSTRTIQSTNREPTAVTALFEAVNGRRPYEYSAEERAEIDARIESIVQLEAASTPVTGSAVSSSAPGGGIADASLEGTWVVAYLQKGPSGAGIDRRIPFVPDWNYNDSFQVFASSDAADGARVTNIGQVLGPLVDIRVSGSLREITTTGNRRRFEASIDGGNLCFGGSLPSGSSAVSGSCPVALPMIRGRGIFESLYLGDRIRIGQNINGGGARVVQVRL</sequence>
<feature type="signal peptide" evidence="2">
    <location>
        <begin position="1"/>
        <end position="22"/>
    </location>
</feature>
<protein>
    <recommendedName>
        <fullName evidence="5">Plastid lipid-associated protein/fibrillin conserved domain-containing protein</fullName>
    </recommendedName>
</protein>
<name>A0A448ZCH6_9STRA</name>
<evidence type="ECO:0000313" key="4">
    <source>
        <dbReference type="Proteomes" id="UP000291116"/>
    </source>
</evidence>
<organism evidence="3 4">
    <name type="scientific">Pseudo-nitzschia multistriata</name>
    <dbReference type="NCBI Taxonomy" id="183589"/>
    <lineage>
        <taxon>Eukaryota</taxon>
        <taxon>Sar</taxon>
        <taxon>Stramenopiles</taxon>
        <taxon>Ochrophyta</taxon>
        <taxon>Bacillariophyta</taxon>
        <taxon>Bacillariophyceae</taxon>
        <taxon>Bacillariophycidae</taxon>
        <taxon>Bacillariales</taxon>
        <taxon>Bacillariaceae</taxon>
        <taxon>Pseudo-nitzschia</taxon>
    </lineage>
</organism>